<proteinExistence type="predicted"/>
<accession>A0ACA9NW57</accession>
<evidence type="ECO:0000313" key="2">
    <source>
        <dbReference type="Proteomes" id="UP000789366"/>
    </source>
</evidence>
<name>A0ACA9NW57_9GLOM</name>
<evidence type="ECO:0000313" key="1">
    <source>
        <dbReference type="EMBL" id="CAG8679257.1"/>
    </source>
</evidence>
<comment type="caution">
    <text evidence="1">The sequence shown here is derived from an EMBL/GenBank/DDBJ whole genome shotgun (WGS) entry which is preliminary data.</text>
</comment>
<dbReference type="Proteomes" id="UP000789366">
    <property type="component" value="Unassembled WGS sequence"/>
</dbReference>
<protein>
    <submittedName>
        <fullName evidence="1">13958_t:CDS:1</fullName>
    </submittedName>
</protein>
<sequence>DKSPDAIDDRNISFILLNVKMSTNTSNSESSEDDLIYNINDLEEFITIKFRECKELSTNVKFLVIVEIEKETVDNKSLFLEPD</sequence>
<feature type="non-terminal residue" evidence="1">
    <location>
        <position position="1"/>
    </location>
</feature>
<dbReference type="EMBL" id="CAJVPW010017937">
    <property type="protein sequence ID" value="CAG8679257.1"/>
    <property type="molecule type" value="Genomic_DNA"/>
</dbReference>
<reference evidence="1" key="1">
    <citation type="submission" date="2021-06" db="EMBL/GenBank/DDBJ databases">
        <authorList>
            <person name="Kallberg Y."/>
            <person name="Tangrot J."/>
            <person name="Rosling A."/>
        </authorList>
    </citation>
    <scope>NUCLEOTIDE SEQUENCE</scope>
    <source>
        <strain evidence="1">28 12/20/2015</strain>
    </source>
</reference>
<gene>
    <name evidence="1" type="ORF">SPELUC_LOCUS10064</name>
</gene>
<keyword evidence="2" id="KW-1185">Reference proteome</keyword>
<organism evidence="1 2">
    <name type="scientific">Cetraspora pellucida</name>
    <dbReference type="NCBI Taxonomy" id="1433469"/>
    <lineage>
        <taxon>Eukaryota</taxon>
        <taxon>Fungi</taxon>
        <taxon>Fungi incertae sedis</taxon>
        <taxon>Mucoromycota</taxon>
        <taxon>Glomeromycotina</taxon>
        <taxon>Glomeromycetes</taxon>
        <taxon>Diversisporales</taxon>
        <taxon>Gigasporaceae</taxon>
        <taxon>Cetraspora</taxon>
    </lineage>
</organism>